<dbReference type="GO" id="GO:0036397">
    <property type="term" value="F:formate dehydrogenase (quinone) activity"/>
    <property type="evidence" value="ECO:0007669"/>
    <property type="project" value="TreeGrafter"/>
</dbReference>
<comment type="subcellular location">
    <subcellularLocation>
        <location evidence="2">Cell membrane</location>
        <topology evidence="2">Multi-pass membrane protein</topology>
    </subcellularLocation>
</comment>
<dbReference type="GO" id="GO:0009061">
    <property type="term" value="P:anaerobic respiration"/>
    <property type="evidence" value="ECO:0007669"/>
    <property type="project" value="TreeGrafter"/>
</dbReference>
<dbReference type="AlphaFoldDB" id="A0A3A3FLN5"/>
<dbReference type="InterPro" id="IPR051817">
    <property type="entry name" value="FDH_cytochrome_b556_subunit"/>
</dbReference>
<dbReference type="EMBL" id="QYUO01000001">
    <property type="protein sequence ID" value="RJF97092.1"/>
    <property type="molecule type" value="Genomic_DNA"/>
</dbReference>
<evidence type="ECO:0000256" key="10">
    <source>
        <dbReference type="ARBA" id="ARBA00022989"/>
    </source>
</evidence>
<dbReference type="Pfam" id="PF01292">
    <property type="entry name" value="Ni_hydr_CYTB"/>
    <property type="match status" value="1"/>
</dbReference>
<comment type="cofactor">
    <cofactor evidence="1">
        <name>heme</name>
        <dbReference type="ChEBI" id="CHEBI:30413"/>
    </cofactor>
</comment>
<dbReference type="InterPro" id="IPR006471">
    <property type="entry name" value="Formate_DH_gsu"/>
</dbReference>
<feature type="transmembrane region" description="Helical" evidence="14">
    <location>
        <begin position="166"/>
        <end position="187"/>
    </location>
</feature>
<keyword evidence="6" id="KW-0349">Heme</keyword>
<evidence type="ECO:0000256" key="5">
    <source>
        <dbReference type="ARBA" id="ARBA00022475"/>
    </source>
</evidence>
<dbReference type="GO" id="GO:0009055">
    <property type="term" value="F:electron transfer activity"/>
    <property type="evidence" value="ECO:0007669"/>
    <property type="project" value="InterPro"/>
</dbReference>
<evidence type="ECO:0000256" key="1">
    <source>
        <dbReference type="ARBA" id="ARBA00001971"/>
    </source>
</evidence>
<organism evidence="17 18">
    <name type="scientific">Noviherbaspirillum saxi</name>
    <dbReference type="NCBI Taxonomy" id="2320863"/>
    <lineage>
        <taxon>Bacteria</taxon>
        <taxon>Pseudomonadati</taxon>
        <taxon>Pseudomonadota</taxon>
        <taxon>Betaproteobacteria</taxon>
        <taxon>Burkholderiales</taxon>
        <taxon>Oxalobacteraceae</taxon>
        <taxon>Noviherbaspirillum</taxon>
    </lineage>
</organism>
<dbReference type="PANTHER" id="PTHR30074">
    <property type="entry name" value="FORMATE DEHYDROGENASE, NITRATE-INDUCIBLE, CYTOCHROME B556 FDN SUBUNIT"/>
    <property type="match status" value="1"/>
</dbReference>
<evidence type="ECO:0000313" key="18">
    <source>
        <dbReference type="Proteomes" id="UP000265955"/>
    </source>
</evidence>
<dbReference type="InterPro" id="IPR016174">
    <property type="entry name" value="Di-haem_cyt_TM"/>
</dbReference>
<evidence type="ECO:0000256" key="13">
    <source>
        <dbReference type="SAM" id="MobiDB-lite"/>
    </source>
</evidence>
<proteinExistence type="inferred from homology"/>
<comment type="similarity">
    <text evidence="3">Belongs to the formate dehydrogenase gamma subunit family.</text>
</comment>
<name>A0A3A3FLN5_9BURK</name>
<dbReference type="RefSeq" id="WP_119767043.1">
    <property type="nucleotide sequence ID" value="NZ_QYUO01000001.1"/>
</dbReference>
<evidence type="ECO:0000256" key="8">
    <source>
        <dbReference type="ARBA" id="ARBA00022723"/>
    </source>
</evidence>
<evidence type="ECO:0000256" key="9">
    <source>
        <dbReference type="ARBA" id="ARBA00022982"/>
    </source>
</evidence>
<evidence type="ECO:0000256" key="14">
    <source>
        <dbReference type="SAM" id="Phobius"/>
    </source>
</evidence>
<dbReference type="GO" id="GO:0022904">
    <property type="term" value="P:respiratory electron transport chain"/>
    <property type="evidence" value="ECO:0007669"/>
    <property type="project" value="InterPro"/>
</dbReference>
<feature type="signal peptide" evidence="15">
    <location>
        <begin position="1"/>
        <end position="21"/>
    </location>
</feature>
<feature type="transmembrane region" description="Helical" evidence="14">
    <location>
        <begin position="270"/>
        <end position="294"/>
    </location>
</feature>
<sequence length="384" mass="41919">MNKWITAFALAMTLATSGVMAQDPKAPATQPAPAPAAAAPAATTPAAPNVESVDILKQNQAERTRDQPGNNAPTWRIIKEGTNNYSSLPGPEMGVLIQPKAQFPGQSYATTAGEAWRQYRNGPLTNIGGWLLIIAIIALAAIYLIKGRIRLKGARTGRLIERFTSLERITHWTVAITFLTLALSGLIMLFGKYVLMPVFGHTLFGWLAFACKNIHNFVGPVFTISLVLMFVLYVKDNLPQRGDGRWLARLGGAIGKEHVSAGRFNAGEKLWFWGGVVTLGLIVSASGFVLDMLVPGMVYTRSNMQIANIIHLIAAVLVVAMSFGHIYLGTIGMEGAYDAMRRGYVDDTWAKEHHDLWYQQIQNGEVPRVRTQQRPGDPGPVKAV</sequence>
<evidence type="ECO:0000259" key="16">
    <source>
        <dbReference type="Pfam" id="PF01292"/>
    </source>
</evidence>
<evidence type="ECO:0000256" key="4">
    <source>
        <dbReference type="ARBA" id="ARBA00022448"/>
    </source>
</evidence>
<feature type="transmembrane region" description="Helical" evidence="14">
    <location>
        <begin position="217"/>
        <end position="234"/>
    </location>
</feature>
<comment type="caution">
    <text evidence="17">The sequence shown here is derived from an EMBL/GenBank/DDBJ whole genome shotgun (WGS) entry which is preliminary data.</text>
</comment>
<dbReference type="Gene3D" id="1.20.950.20">
    <property type="entry name" value="Transmembrane di-heme cytochromes, Chain C"/>
    <property type="match status" value="1"/>
</dbReference>
<dbReference type="SUPFAM" id="SSF81342">
    <property type="entry name" value="Transmembrane di-heme cytochromes"/>
    <property type="match status" value="1"/>
</dbReference>
<feature type="transmembrane region" description="Helical" evidence="14">
    <location>
        <begin position="127"/>
        <end position="145"/>
    </location>
</feature>
<feature type="chain" id="PRO_5017186990" evidence="15">
    <location>
        <begin position="22"/>
        <end position="384"/>
    </location>
</feature>
<evidence type="ECO:0000256" key="15">
    <source>
        <dbReference type="SAM" id="SignalP"/>
    </source>
</evidence>
<evidence type="ECO:0000256" key="7">
    <source>
        <dbReference type="ARBA" id="ARBA00022692"/>
    </source>
</evidence>
<feature type="region of interest" description="Disordered" evidence="13">
    <location>
        <begin position="23"/>
        <end position="46"/>
    </location>
</feature>
<dbReference type="GO" id="GO:0009326">
    <property type="term" value="C:formate dehydrogenase complex"/>
    <property type="evidence" value="ECO:0007669"/>
    <property type="project" value="InterPro"/>
</dbReference>
<keyword evidence="7 14" id="KW-0812">Transmembrane</keyword>
<dbReference type="PANTHER" id="PTHR30074:SF6">
    <property type="entry name" value="FORMATE DEHYDROGENASE GAMMA SUBUNIT"/>
    <property type="match status" value="1"/>
</dbReference>
<evidence type="ECO:0000256" key="11">
    <source>
        <dbReference type="ARBA" id="ARBA00023004"/>
    </source>
</evidence>
<evidence type="ECO:0000256" key="3">
    <source>
        <dbReference type="ARBA" id="ARBA00010747"/>
    </source>
</evidence>
<evidence type="ECO:0000256" key="6">
    <source>
        <dbReference type="ARBA" id="ARBA00022617"/>
    </source>
</evidence>
<feature type="transmembrane region" description="Helical" evidence="14">
    <location>
        <begin position="306"/>
        <end position="328"/>
    </location>
</feature>
<keyword evidence="12 14" id="KW-0472">Membrane</keyword>
<evidence type="ECO:0000256" key="12">
    <source>
        <dbReference type="ARBA" id="ARBA00023136"/>
    </source>
</evidence>
<protein>
    <submittedName>
        <fullName evidence="17">Formate dehydrogenase subunit gamma</fullName>
    </submittedName>
</protein>
<feature type="domain" description="Cytochrome b561 bacterial/Ni-hydrogenase" evidence="16">
    <location>
        <begin position="162"/>
        <end position="335"/>
    </location>
</feature>
<dbReference type="NCBIfam" id="TIGR01583">
    <property type="entry name" value="formate-DH-gamm"/>
    <property type="match status" value="1"/>
</dbReference>
<reference evidence="18" key="1">
    <citation type="submission" date="2018-09" db="EMBL/GenBank/DDBJ databases">
        <authorList>
            <person name="Zhu H."/>
        </authorList>
    </citation>
    <scope>NUCLEOTIDE SEQUENCE [LARGE SCALE GENOMIC DNA]</scope>
    <source>
        <strain evidence="18">K1R23-30</strain>
    </source>
</reference>
<evidence type="ECO:0000256" key="2">
    <source>
        <dbReference type="ARBA" id="ARBA00004651"/>
    </source>
</evidence>
<dbReference type="Proteomes" id="UP000265955">
    <property type="component" value="Unassembled WGS sequence"/>
</dbReference>
<evidence type="ECO:0000313" key="17">
    <source>
        <dbReference type="EMBL" id="RJF97092.1"/>
    </source>
</evidence>
<keyword evidence="18" id="KW-1185">Reference proteome</keyword>
<dbReference type="GO" id="GO:0008863">
    <property type="term" value="F:formate dehydrogenase (NAD+) activity"/>
    <property type="evidence" value="ECO:0007669"/>
    <property type="project" value="InterPro"/>
</dbReference>
<dbReference type="GO" id="GO:0015944">
    <property type="term" value="P:formate oxidation"/>
    <property type="evidence" value="ECO:0007669"/>
    <property type="project" value="TreeGrafter"/>
</dbReference>
<keyword evidence="9" id="KW-0249">Electron transport</keyword>
<dbReference type="OrthoDB" id="9790598at2"/>
<keyword evidence="8" id="KW-0479">Metal-binding</keyword>
<accession>A0A3A3FLN5</accession>
<keyword evidence="4" id="KW-0813">Transport</keyword>
<dbReference type="InterPro" id="IPR011577">
    <property type="entry name" value="Cyt_b561_bac/Ni-Hgenase"/>
</dbReference>
<feature type="compositionally biased region" description="Low complexity" evidence="13">
    <location>
        <begin position="26"/>
        <end position="46"/>
    </location>
</feature>
<keyword evidence="11" id="KW-0408">Iron</keyword>
<dbReference type="GO" id="GO:0046872">
    <property type="term" value="F:metal ion binding"/>
    <property type="evidence" value="ECO:0007669"/>
    <property type="project" value="UniProtKB-KW"/>
</dbReference>
<keyword evidence="5" id="KW-1003">Cell membrane</keyword>
<keyword evidence="10 14" id="KW-1133">Transmembrane helix</keyword>
<gene>
    <name evidence="17" type="ORF">D3871_00005</name>
</gene>
<dbReference type="GO" id="GO:0005886">
    <property type="term" value="C:plasma membrane"/>
    <property type="evidence" value="ECO:0007669"/>
    <property type="project" value="UniProtKB-SubCell"/>
</dbReference>
<keyword evidence="15" id="KW-0732">Signal</keyword>